<dbReference type="Gene3D" id="2.40.128.20">
    <property type="match status" value="1"/>
</dbReference>
<name>A0A811UYY1_CERCA</name>
<proteinExistence type="predicted"/>
<comment type="caution">
    <text evidence="3">The sequence shown here is derived from an EMBL/GenBank/DDBJ whole genome shotgun (WGS) entry which is preliminary data.</text>
</comment>
<feature type="chain" id="PRO_5032866035" evidence="2">
    <location>
        <begin position="23"/>
        <end position="283"/>
    </location>
</feature>
<evidence type="ECO:0000256" key="2">
    <source>
        <dbReference type="SAM" id="SignalP"/>
    </source>
</evidence>
<reference evidence="3" key="1">
    <citation type="submission" date="2020-11" db="EMBL/GenBank/DDBJ databases">
        <authorList>
            <person name="Whitehead M."/>
        </authorList>
    </citation>
    <scope>NUCLEOTIDE SEQUENCE</scope>
    <source>
        <strain evidence="3">EGII</strain>
    </source>
</reference>
<protein>
    <submittedName>
        <fullName evidence="3">(Mediterranean fruit fly) hypothetical protein</fullName>
    </submittedName>
</protein>
<evidence type="ECO:0000313" key="4">
    <source>
        <dbReference type="Proteomes" id="UP000606786"/>
    </source>
</evidence>
<dbReference type="EMBL" id="CAJHJT010000034">
    <property type="protein sequence ID" value="CAD7004429.1"/>
    <property type="molecule type" value="Genomic_DNA"/>
</dbReference>
<feature type="signal peptide" evidence="2">
    <location>
        <begin position="1"/>
        <end position="22"/>
    </location>
</feature>
<dbReference type="AlphaFoldDB" id="A0A811UYY1"/>
<feature type="region of interest" description="Disordered" evidence="1">
    <location>
        <begin position="105"/>
        <end position="134"/>
    </location>
</feature>
<sequence>MHLTPFLRLLFFQQFCTFCCFAINQYPSYDDMPTTTDRNFYTNSLICMDIKPQHSVDIEQITGLWYGNEIIVHTQDIPGVYEYQSCVIIHLNDITEQMRNHYSSSQYTQQYNQRRSQDQQQQQQQQQQHQIQLHNTYNERSAPRYLRLIWSESDNNLEYMFNYTERSPGLWKNIAEQRGSLVALNPYKQFTGTVQVVKAVNDHLVLTFCGNDMASSIYTLVLSRTQKGLSLEELRSIRGLLSRRGLYTETIRKVCSSAATTTTIINSVLLPLIACFAMLKSYF</sequence>
<keyword evidence="2" id="KW-0732">Signal</keyword>
<evidence type="ECO:0000313" key="3">
    <source>
        <dbReference type="EMBL" id="CAD7004429.1"/>
    </source>
</evidence>
<dbReference type="OrthoDB" id="6615450at2759"/>
<keyword evidence="4" id="KW-1185">Reference proteome</keyword>
<evidence type="ECO:0000256" key="1">
    <source>
        <dbReference type="SAM" id="MobiDB-lite"/>
    </source>
</evidence>
<organism evidence="3 4">
    <name type="scientific">Ceratitis capitata</name>
    <name type="common">Mediterranean fruit fly</name>
    <name type="synonym">Tephritis capitata</name>
    <dbReference type="NCBI Taxonomy" id="7213"/>
    <lineage>
        <taxon>Eukaryota</taxon>
        <taxon>Metazoa</taxon>
        <taxon>Ecdysozoa</taxon>
        <taxon>Arthropoda</taxon>
        <taxon>Hexapoda</taxon>
        <taxon>Insecta</taxon>
        <taxon>Pterygota</taxon>
        <taxon>Neoptera</taxon>
        <taxon>Endopterygota</taxon>
        <taxon>Diptera</taxon>
        <taxon>Brachycera</taxon>
        <taxon>Muscomorpha</taxon>
        <taxon>Tephritoidea</taxon>
        <taxon>Tephritidae</taxon>
        <taxon>Ceratitis</taxon>
        <taxon>Ceratitis</taxon>
    </lineage>
</organism>
<accession>A0A811UYY1</accession>
<feature type="compositionally biased region" description="Low complexity" evidence="1">
    <location>
        <begin position="105"/>
        <end position="132"/>
    </location>
</feature>
<gene>
    <name evidence="3" type="ORF">CCAP1982_LOCUS12838</name>
</gene>
<dbReference type="InterPro" id="IPR012674">
    <property type="entry name" value="Calycin"/>
</dbReference>
<dbReference type="Proteomes" id="UP000606786">
    <property type="component" value="Unassembled WGS sequence"/>
</dbReference>